<keyword evidence="2" id="KW-1185">Reference proteome</keyword>
<name>H8Z7F7_9GAMM</name>
<sequence length="130" mass="14526">MLAHGEGGAETFFEKLTMAFQAHGLNQRVLICRNANRRRRLEAAGCDVVEIPAQGVQKFLARRRVSREAERFNPNIQLAWMSRAAGALSRLDGCTNLARLGGYYKLKYFQRCDHLIGNTPGVLEYLEGAG</sequence>
<dbReference type="EMBL" id="JH603170">
    <property type="protein sequence ID" value="EIC20887.1"/>
    <property type="molecule type" value="Genomic_DNA"/>
</dbReference>
<protein>
    <recommendedName>
        <fullName evidence="3">Glycosyltransferase</fullName>
    </recommendedName>
</protein>
<dbReference type="STRING" id="631362.Thi970DRAFT_04556"/>
<dbReference type="SUPFAM" id="SSF53756">
    <property type="entry name" value="UDP-Glycosyltransferase/glycogen phosphorylase"/>
    <property type="match status" value="1"/>
</dbReference>
<accession>H8Z7F7</accession>
<dbReference type="HOGENOM" id="CLU_1937187_0_0_6"/>
<organism evidence="1 2">
    <name type="scientific">Thiorhodovibrio frisius</name>
    <dbReference type="NCBI Taxonomy" id="631362"/>
    <lineage>
        <taxon>Bacteria</taxon>
        <taxon>Pseudomonadati</taxon>
        <taxon>Pseudomonadota</taxon>
        <taxon>Gammaproteobacteria</taxon>
        <taxon>Chromatiales</taxon>
        <taxon>Chromatiaceae</taxon>
        <taxon>Thiorhodovibrio</taxon>
    </lineage>
</organism>
<dbReference type="AlphaFoldDB" id="H8Z7F7"/>
<gene>
    <name evidence="1" type="ORF">Thi970DRAFT_04556</name>
</gene>
<evidence type="ECO:0000313" key="1">
    <source>
        <dbReference type="EMBL" id="EIC20887.1"/>
    </source>
</evidence>
<proteinExistence type="predicted"/>
<reference evidence="2" key="1">
    <citation type="submission" date="2011-06" db="EMBL/GenBank/DDBJ databases">
        <authorList>
            <consortium name="US DOE Joint Genome Institute (JGI-PGF)"/>
            <person name="Lucas S."/>
            <person name="Han J."/>
            <person name="Lapidus A."/>
            <person name="Cheng J.-F."/>
            <person name="Goodwin L."/>
            <person name="Pitluck S."/>
            <person name="Peters L."/>
            <person name="Land M.L."/>
            <person name="Hauser L."/>
            <person name="Vogl K."/>
            <person name="Liu Z."/>
            <person name="Overmann J."/>
            <person name="Frigaard N.-U."/>
            <person name="Bryant D.A."/>
            <person name="Woyke T.J."/>
        </authorList>
    </citation>
    <scope>NUCLEOTIDE SEQUENCE [LARGE SCALE GENOMIC DNA]</scope>
    <source>
        <strain evidence="2">970</strain>
    </source>
</reference>
<evidence type="ECO:0008006" key="3">
    <source>
        <dbReference type="Google" id="ProtNLM"/>
    </source>
</evidence>
<evidence type="ECO:0000313" key="2">
    <source>
        <dbReference type="Proteomes" id="UP000002964"/>
    </source>
</evidence>
<reference evidence="1 2" key="2">
    <citation type="submission" date="2011-11" db="EMBL/GenBank/DDBJ databases">
        <authorList>
            <consortium name="US DOE Joint Genome Institute"/>
            <person name="Lucas S."/>
            <person name="Han J."/>
            <person name="Lapidus A."/>
            <person name="Cheng J.-F."/>
            <person name="Goodwin L."/>
            <person name="Pitluck S."/>
            <person name="Peters L."/>
            <person name="Ovchinnikova G."/>
            <person name="Zhang X."/>
            <person name="Detter J.C."/>
            <person name="Han C."/>
            <person name="Tapia R."/>
            <person name="Land M."/>
            <person name="Hauser L."/>
            <person name="Kyrpides N."/>
            <person name="Ivanova N."/>
            <person name="Pagani I."/>
            <person name="Vogl K."/>
            <person name="Liu Z."/>
            <person name="Overmann J."/>
            <person name="Frigaard N.-U."/>
            <person name="Bryant D."/>
            <person name="Woyke T."/>
        </authorList>
    </citation>
    <scope>NUCLEOTIDE SEQUENCE [LARGE SCALE GENOMIC DNA]</scope>
    <source>
        <strain evidence="1 2">970</strain>
    </source>
</reference>
<dbReference type="Proteomes" id="UP000002964">
    <property type="component" value="Unassembled WGS sequence"/>
</dbReference>
<dbReference type="eggNOG" id="COG0438">
    <property type="taxonomic scope" value="Bacteria"/>
</dbReference>